<protein>
    <submittedName>
        <fullName evidence="2">Uncharacterized protein</fullName>
    </submittedName>
</protein>
<dbReference type="SMART" id="SM00320">
    <property type="entry name" value="WD40"/>
    <property type="match status" value="3"/>
</dbReference>
<dbReference type="Gene3D" id="2.130.10.10">
    <property type="entry name" value="YVTN repeat-like/Quinoprotein amine dehydrogenase"/>
    <property type="match status" value="1"/>
</dbReference>
<dbReference type="EMBL" id="JAWJWE010000037">
    <property type="protein sequence ID" value="KAK6625713.1"/>
    <property type="molecule type" value="Genomic_DNA"/>
</dbReference>
<dbReference type="SUPFAM" id="SSF50978">
    <property type="entry name" value="WD40 repeat-like"/>
    <property type="match status" value="1"/>
</dbReference>
<accession>A0AAN8NSD3</accession>
<reference evidence="2 3" key="1">
    <citation type="submission" date="2023-10" db="EMBL/GenBank/DDBJ databases">
        <title>Genomes of two closely related lineages of the louse Polyplax serrata with different host specificities.</title>
        <authorList>
            <person name="Martinu J."/>
            <person name="Tarabai H."/>
            <person name="Stefka J."/>
            <person name="Hypsa V."/>
        </authorList>
    </citation>
    <scope>NUCLEOTIDE SEQUENCE [LARGE SCALE GENOMIC DNA]</scope>
    <source>
        <strain evidence="2">HR10_N</strain>
    </source>
</reference>
<evidence type="ECO:0000313" key="2">
    <source>
        <dbReference type="EMBL" id="KAK6625713.1"/>
    </source>
</evidence>
<evidence type="ECO:0000313" key="3">
    <source>
        <dbReference type="Proteomes" id="UP001372834"/>
    </source>
</evidence>
<proteinExistence type="predicted"/>
<evidence type="ECO:0000256" key="1">
    <source>
        <dbReference type="SAM" id="MobiDB-lite"/>
    </source>
</evidence>
<feature type="compositionally biased region" description="Basic and acidic residues" evidence="1">
    <location>
        <begin position="7"/>
        <end position="19"/>
    </location>
</feature>
<comment type="caution">
    <text evidence="2">The sequence shown here is derived from an EMBL/GenBank/DDBJ whole genome shotgun (WGS) entry which is preliminary data.</text>
</comment>
<dbReference type="AlphaFoldDB" id="A0AAN8NSD3"/>
<organism evidence="2 3">
    <name type="scientific">Polyplax serrata</name>
    <name type="common">Common mouse louse</name>
    <dbReference type="NCBI Taxonomy" id="468196"/>
    <lineage>
        <taxon>Eukaryota</taxon>
        <taxon>Metazoa</taxon>
        <taxon>Ecdysozoa</taxon>
        <taxon>Arthropoda</taxon>
        <taxon>Hexapoda</taxon>
        <taxon>Insecta</taxon>
        <taxon>Pterygota</taxon>
        <taxon>Neoptera</taxon>
        <taxon>Paraneoptera</taxon>
        <taxon>Psocodea</taxon>
        <taxon>Troctomorpha</taxon>
        <taxon>Phthiraptera</taxon>
        <taxon>Anoplura</taxon>
        <taxon>Polyplacidae</taxon>
        <taxon>Polyplax</taxon>
    </lineage>
</organism>
<gene>
    <name evidence="2" type="ORF">RUM43_006012</name>
</gene>
<dbReference type="Proteomes" id="UP001372834">
    <property type="component" value="Unassembled WGS sequence"/>
</dbReference>
<name>A0AAN8NSD3_POLSC</name>
<dbReference type="InterPro" id="IPR001680">
    <property type="entry name" value="WD40_rpt"/>
</dbReference>
<feature type="compositionally biased region" description="Basic and acidic residues" evidence="1">
    <location>
        <begin position="68"/>
        <end position="79"/>
    </location>
</feature>
<dbReference type="PANTHER" id="PTHR47822">
    <property type="entry name" value="CARBOHYDRATE BINDING DOMAIN CONTAINING PROTEIN"/>
    <property type="match status" value="1"/>
</dbReference>
<dbReference type="InterPro" id="IPR036322">
    <property type="entry name" value="WD40_repeat_dom_sf"/>
</dbReference>
<dbReference type="PANTHER" id="PTHR47822:SF3">
    <property type="entry name" value="ANAPHASE-PROMOTING COMPLEX SUBUNIT 4-LIKE WD40 DOMAIN-CONTAINING PROTEIN"/>
    <property type="match status" value="1"/>
</dbReference>
<sequence length="433" mass="48181">MNNDSENEGKNTKENKEAIGPENSEDENEAMENSQEGSAMEDGSFSDDYMPRSAASPKSNSACSIAEPELKEKGVDPLDERRKMREKWLSLTGRKPRNIPKIQKYSTTRDVSERIIFFGDRRPAQIEKERKQRWVQRITDDAYKKVGVNYGVVTREISCSTGSEAIWSIRYHPKAENFISAFRNGGVQVRKPDTGEIIHNLQTLESFDHLPVRIIRYYPGDTNKVYLGGGSGIVQIFDLETASSIASGSHISQINNMDFSANGETLTTVGRNGLVYVLDAATLKVWDIRVRGAIRSINGPWICGNALDINGDTILTGSCVPEGSLQQWSFSTGKLLQTIPVYSRSNRNDGEYLYSAQYYNDMLGDSPSNPDVVAIGGSGFNEVILMKVSNSKILASFPAYKPIMALDTRANFIAYGGKETLLRMGQIHLPKRY</sequence>
<feature type="region of interest" description="Disordered" evidence="1">
    <location>
        <begin position="1"/>
        <end position="79"/>
    </location>
</feature>
<dbReference type="InterPro" id="IPR015943">
    <property type="entry name" value="WD40/YVTN_repeat-like_dom_sf"/>
</dbReference>